<reference evidence="12" key="1">
    <citation type="submission" date="2022-11" db="UniProtKB">
        <authorList>
            <consortium name="WormBaseParasite"/>
        </authorList>
    </citation>
    <scope>IDENTIFICATION</scope>
</reference>
<evidence type="ECO:0000256" key="5">
    <source>
        <dbReference type="ARBA" id="ARBA00023040"/>
    </source>
</evidence>
<dbReference type="CDD" id="cd00637">
    <property type="entry name" value="7tm_classA_rhodopsin-like"/>
    <property type="match status" value="1"/>
</dbReference>
<evidence type="ECO:0000313" key="11">
    <source>
        <dbReference type="Proteomes" id="UP000887565"/>
    </source>
</evidence>
<evidence type="ECO:0000259" key="10">
    <source>
        <dbReference type="PROSITE" id="PS50262"/>
    </source>
</evidence>
<keyword evidence="5" id="KW-0297">G-protein coupled receptor</keyword>
<evidence type="ECO:0000256" key="1">
    <source>
        <dbReference type="ARBA" id="ARBA00004651"/>
    </source>
</evidence>
<keyword evidence="4 9" id="KW-1133">Transmembrane helix</keyword>
<keyword evidence="6 9" id="KW-0472">Membrane</keyword>
<dbReference type="SUPFAM" id="SSF81321">
    <property type="entry name" value="Family A G protein-coupled receptor-like"/>
    <property type="match status" value="1"/>
</dbReference>
<feature type="domain" description="G-protein coupled receptors family 1 profile" evidence="10">
    <location>
        <begin position="1"/>
        <end position="239"/>
    </location>
</feature>
<dbReference type="PANTHER" id="PTHR24228">
    <property type="entry name" value="B2 BRADYKININ RECEPTOR/ANGIOTENSIN II RECEPTOR"/>
    <property type="match status" value="1"/>
</dbReference>
<dbReference type="InterPro" id="IPR000276">
    <property type="entry name" value="GPCR_Rhodpsn"/>
</dbReference>
<evidence type="ECO:0000256" key="3">
    <source>
        <dbReference type="ARBA" id="ARBA00022692"/>
    </source>
</evidence>
<dbReference type="InterPro" id="IPR017452">
    <property type="entry name" value="GPCR_Rhodpsn_7TM"/>
</dbReference>
<name>A0A915L1U0_ROMCU</name>
<keyword evidence="11" id="KW-1185">Reference proteome</keyword>
<keyword evidence="7" id="KW-0675">Receptor</keyword>
<proteinExistence type="predicted"/>
<accession>A0A915L1U0</accession>
<dbReference type="PANTHER" id="PTHR24228:SF75">
    <property type="entry name" value="G-PROTEIN COUPLED RECEPTORS FAMILY 1 PROFILE DOMAIN-CONTAINING PROTEIN"/>
    <property type="match status" value="1"/>
</dbReference>
<organism evidence="11 12">
    <name type="scientific">Romanomermis culicivorax</name>
    <name type="common">Nematode worm</name>
    <dbReference type="NCBI Taxonomy" id="13658"/>
    <lineage>
        <taxon>Eukaryota</taxon>
        <taxon>Metazoa</taxon>
        <taxon>Ecdysozoa</taxon>
        <taxon>Nematoda</taxon>
        <taxon>Enoplea</taxon>
        <taxon>Dorylaimia</taxon>
        <taxon>Mermithida</taxon>
        <taxon>Mermithoidea</taxon>
        <taxon>Mermithidae</taxon>
        <taxon>Romanomermis</taxon>
    </lineage>
</organism>
<feature type="transmembrane region" description="Helical" evidence="9">
    <location>
        <begin position="180"/>
        <end position="200"/>
    </location>
</feature>
<evidence type="ECO:0000256" key="9">
    <source>
        <dbReference type="SAM" id="Phobius"/>
    </source>
</evidence>
<dbReference type="PRINTS" id="PR00237">
    <property type="entry name" value="GPCRRHODOPSN"/>
</dbReference>
<evidence type="ECO:0000256" key="7">
    <source>
        <dbReference type="ARBA" id="ARBA00023170"/>
    </source>
</evidence>
<protein>
    <submittedName>
        <fullName evidence="12">G-protein coupled receptors family 1 profile domain-containing protein</fullName>
    </submittedName>
</protein>
<dbReference type="OMA" id="VCIISCT"/>
<keyword evidence="3 9" id="KW-0812">Transmembrane</keyword>
<keyword evidence="8" id="KW-0807">Transducer</keyword>
<evidence type="ECO:0000313" key="12">
    <source>
        <dbReference type="WBParaSite" id="nRc.2.0.1.t44686-RA"/>
    </source>
</evidence>
<dbReference type="AlphaFoldDB" id="A0A915L1U0"/>
<evidence type="ECO:0000256" key="6">
    <source>
        <dbReference type="ARBA" id="ARBA00023136"/>
    </source>
</evidence>
<feature type="transmembrane region" description="Helical" evidence="9">
    <location>
        <begin position="73"/>
        <end position="93"/>
    </location>
</feature>
<dbReference type="PROSITE" id="PS50262">
    <property type="entry name" value="G_PROTEIN_RECEP_F1_2"/>
    <property type="match status" value="1"/>
</dbReference>
<dbReference type="GO" id="GO:0004930">
    <property type="term" value="F:G protein-coupled receptor activity"/>
    <property type="evidence" value="ECO:0007669"/>
    <property type="project" value="UniProtKB-KW"/>
</dbReference>
<dbReference type="Pfam" id="PF00001">
    <property type="entry name" value="7tm_1"/>
    <property type="match status" value="1"/>
</dbReference>
<feature type="transmembrane region" description="Helical" evidence="9">
    <location>
        <begin position="113"/>
        <end position="135"/>
    </location>
</feature>
<dbReference type="GO" id="GO:0005886">
    <property type="term" value="C:plasma membrane"/>
    <property type="evidence" value="ECO:0007669"/>
    <property type="project" value="UniProtKB-SubCell"/>
</dbReference>
<evidence type="ECO:0000256" key="2">
    <source>
        <dbReference type="ARBA" id="ARBA00022475"/>
    </source>
</evidence>
<feature type="transmembrane region" description="Helical" evidence="9">
    <location>
        <begin position="25"/>
        <end position="52"/>
    </location>
</feature>
<evidence type="ECO:0000256" key="4">
    <source>
        <dbReference type="ARBA" id="ARBA00022989"/>
    </source>
</evidence>
<dbReference type="Proteomes" id="UP000887565">
    <property type="component" value="Unplaced"/>
</dbReference>
<sequence length="247" mass="28420">MLVSASSNPASIMGLLSGKTSTEGSRIVCTFTAVVCVPSCVASLYTMVGIAVSRYYYIAKYSFYIEYFTKSCVTIYILFIWCLAFMVHLPNHLGWGQVHYSTVLHYCTADTELLSYLLFYAMVLFTSIVFSFVYYTKLYLVLRQTTLARKMIVRGKSPINVSMNSLKHETMMIKTTFKMFLFFFVCWAPLSILFFARFAYLSPLWVYLLAEINEDFDKSLKKLFRVFVRRNTAVSVITPTNAKTTFH</sequence>
<dbReference type="WBParaSite" id="nRc.2.0.1.t44686-RA">
    <property type="protein sequence ID" value="nRc.2.0.1.t44686-RA"/>
    <property type="gene ID" value="nRc.2.0.1.g44686"/>
</dbReference>
<keyword evidence="2" id="KW-1003">Cell membrane</keyword>
<dbReference type="Gene3D" id="1.20.1070.10">
    <property type="entry name" value="Rhodopsin 7-helix transmembrane proteins"/>
    <property type="match status" value="1"/>
</dbReference>
<evidence type="ECO:0000256" key="8">
    <source>
        <dbReference type="ARBA" id="ARBA00023224"/>
    </source>
</evidence>
<comment type="subcellular location">
    <subcellularLocation>
        <location evidence="1">Cell membrane</location>
        <topology evidence="1">Multi-pass membrane protein</topology>
    </subcellularLocation>
</comment>